<dbReference type="Gene3D" id="3.40.800.20">
    <property type="entry name" value="Histone deacetylase domain"/>
    <property type="match status" value="1"/>
</dbReference>
<proteinExistence type="inferred from homology"/>
<evidence type="ECO:0000313" key="3">
    <source>
        <dbReference type="EMBL" id="PVH28312.1"/>
    </source>
</evidence>
<evidence type="ECO:0000259" key="2">
    <source>
        <dbReference type="Pfam" id="PF00850"/>
    </source>
</evidence>
<dbReference type="InterPro" id="IPR037138">
    <property type="entry name" value="His_deacetylse_dom_sf"/>
</dbReference>
<accession>A0A2T8HSN2</accession>
<feature type="domain" description="Histone deacetylase" evidence="2">
    <location>
        <begin position="20"/>
        <end position="306"/>
    </location>
</feature>
<protein>
    <submittedName>
        <fullName evidence="3">Acetoin utilization protein</fullName>
    </submittedName>
</protein>
<dbReference type="Proteomes" id="UP000245911">
    <property type="component" value="Unassembled WGS sequence"/>
</dbReference>
<organism evidence="3 4">
    <name type="scientific">Pararhodobacter oceanensis</name>
    <dbReference type="NCBI Taxonomy" id="2172121"/>
    <lineage>
        <taxon>Bacteria</taxon>
        <taxon>Pseudomonadati</taxon>
        <taxon>Pseudomonadota</taxon>
        <taxon>Alphaproteobacteria</taxon>
        <taxon>Rhodobacterales</taxon>
        <taxon>Paracoccaceae</taxon>
        <taxon>Pararhodobacter</taxon>
    </lineage>
</organism>
<dbReference type="InterPro" id="IPR023696">
    <property type="entry name" value="Ureohydrolase_dom_sf"/>
</dbReference>
<keyword evidence="4" id="KW-1185">Reference proteome</keyword>
<dbReference type="AlphaFoldDB" id="A0A2T8HSN2"/>
<evidence type="ECO:0000313" key="4">
    <source>
        <dbReference type="Proteomes" id="UP000245911"/>
    </source>
</evidence>
<gene>
    <name evidence="3" type="ORF">DDE20_12035</name>
</gene>
<sequence length="311" mass="33130">MSTLFYTDPACLNHLTPEGHPERVDRLRTVLAALKAPAFAALDRREAAPADPVELLHCHPQSYIDHIRQAIPSEGVAPLDADTHVSPGSWDAALAALGATLAATDAVLMGEASNAFAAIRPPGHHAERATPMGFCLFGTVAIAAKRALDHHGLARVAVLDFDVHHGNGTQDLLWDEPRALFISSHQSPLWPGTGAAHETGTSGNILNLPLAPDSGSKEFRAAWEDTAFPQLEAFKPELILISAGFDAHADDPLANLNLQTEDFIWITERICDIADAHAQGRVVSALEGGYDLAALAQSTAAHIKTLMERGA</sequence>
<dbReference type="PRINTS" id="PR01270">
    <property type="entry name" value="HDASUPER"/>
</dbReference>
<evidence type="ECO:0000256" key="1">
    <source>
        <dbReference type="ARBA" id="ARBA00005947"/>
    </source>
</evidence>
<comment type="caution">
    <text evidence="3">The sequence shown here is derived from an EMBL/GenBank/DDBJ whole genome shotgun (WGS) entry which is preliminary data.</text>
</comment>
<dbReference type="GO" id="GO:0004407">
    <property type="term" value="F:histone deacetylase activity"/>
    <property type="evidence" value="ECO:0007669"/>
    <property type="project" value="TreeGrafter"/>
</dbReference>
<dbReference type="Pfam" id="PF00850">
    <property type="entry name" value="Hist_deacetyl"/>
    <property type="match status" value="1"/>
</dbReference>
<dbReference type="GO" id="GO:0040029">
    <property type="term" value="P:epigenetic regulation of gene expression"/>
    <property type="evidence" value="ECO:0007669"/>
    <property type="project" value="TreeGrafter"/>
</dbReference>
<dbReference type="SUPFAM" id="SSF52768">
    <property type="entry name" value="Arginase/deacetylase"/>
    <property type="match status" value="1"/>
</dbReference>
<dbReference type="RefSeq" id="WP_116558760.1">
    <property type="nucleotide sequence ID" value="NZ_QDKM01000005.1"/>
</dbReference>
<dbReference type="PANTHER" id="PTHR10625:SF10">
    <property type="entry name" value="HISTONE DEACETYLASE HDAC1"/>
    <property type="match status" value="1"/>
</dbReference>
<name>A0A2T8HSN2_9RHOB</name>
<comment type="similarity">
    <text evidence="1">Belongs to the histone deacetylase family.</text>
</comment>
<dbReference type="CDD" id="cd11599">
    <property type="entry name" value="HDAC_classII_2"/>
    <property type="match status" value="1"/>
</dbReference>
<reference evidence="3 4" key="1">
    <citation type="submission" date="2018-04" db="EMBL/GenBank/DDBJ databases">
        <title>Pararhodobacter oceanense sp. nov., isolated from marine intertidal sediment.</title>
        <authorList>
            <person name="Wang X.-L."/>
            <person name="Du Z.-J."/>
        </authorList>
    </citation>
    <scope>NUCLEOTIDE SEQUENCE [LARGE SCALE GENOMIC DNA]</scope>
    <source>
        <strain evidence="3 4">AM505</strain>
    </source>
</reference>
<dbReference type="InterPro" id="IPR000286">
    <property type="entry name" value="HDACs"/>
</dbReference>
<dbReference type="OrthoDB" id="9808367at2"/>
<dbReference type="PANTHER" id="PTHR10625">
    <property type="entry name" value="HISTONE DEACETYLASE HDAC1-RELATED"/>
    <property type="match status" value="1"/>
</dbReference>
<dbReference type="InterPro" id="IPR023801">
    <property type="entry name" value="His_deacetylse_dom"/>
</dbReference>
<dbReference type="EMBL" id="QDKM01000005">
    <property type="protein sequence ID" value="PVH28312.1"/>
    <property type="molecule type" value="Genomic_DNA"/>
</dbReference>